<comment type="similarity">
    <text evidence="1">Belongs to the carbohydrate kinase PfkB family.</text>
</comment>
<comment type="caution">
    <text evidence="5">The sequence shown here is derived from an EMBL/GenBank/DDBJ whole genome shotgun (WGS) entry which is preliminary data.</text>
</comment>
<evidence type="ECO:0000256" key="3">
    <source>
        <dbReference type="ARBA" id="ARBA00022777"/>
    </source>
</evidence>
<dbReference type="SUPFAM" id="SSF102405">
    <property type="entry name" value="MCP/YpsA-like"/>
    <property type="match status" value="1"/>
</dbReference>
<dbReference type="Gene3D" id="3.40.1190.20">
    <property type="match status" value="1"/>
</dbReference>
<evidence type="ECO:0000259" key="4">
    <source>
        <dbReference type="Pfam" id="PF00294"/>
    </source>
</evidence>
<dbReference type="InterPro" id="IPR031100">
    <property type="entry name" value="LOG_fam"/>
</dbReference>
<evidence type="ECO:0000256" key="2">
    <source>
        <dbReference type="ARBA" id="ARBA00022679"/>
    </source>
</evidence>
<evidence type="ECO:0000256" key="1">
    <source>
        <dbReference type="ARBA" id="ARBA00010688"/>
    </source>
</evidence>
<reference evidence="6" key="1">
    <citation type="journal article" date="2018" name="Algal Res.">
        <title>Characterization of plant carbon substrate utilization by Auxenochlorella protothecoides.</title>
        <authorList>
            <person name="Vogler B.W."/>
            <person name="Starkenburg S.R."/>
            <person name="Sudasinghe N."/>
            <person name="Schambach J.Y."/>
            <person name="Rollin J.A."/>
            <person name="Pattathil S."/>
            <person name="Barry A.N."/>
        </authorList>
    </citation>
    <scope>NUCLEOTIDE SEQUENCE [LARGE SCALE GENOMIC DNA]</scope>
    <source>
        <strain evidence="6">UTEX 25</strain>
    </source>
</reference>
<feature type="non-terminal residue" evidence="5">
    <location>
        <position position="1"/>
    </location>
</feature>
<dbReference type="GO" id="GO:0016301">
    <property type="term" value="F:kinase activity"/>
    <property type="evidence" value="ECO:0007669"/>
    <property type="project" value="UniProtKB-KW"/>
</dbReference>
<protein>
    <recommendedName>
        <fullName evidence="4">Carbohydrate kinase PfkB domain-containing protein</fullName>
    </recommendedName>
</protein>
<dbReference type="AlphaFoldDB" id="A0A3M7KQS9"/>
<proteinExistence type="inferred from homology"/>
<dbReference type="SUPFAM" id="SSF53613">
    <property type="entry name" value="Ribokinase-like"/>
    <property type="match status" value="1"/>
</dbReference>
<dbReference type="Proteomes" id="UP000279271">
    <property type="component" value="Unassembled WGS sequence"/>
</dbReference>
<dbReference type="EMBL" id="QOKY01000202">
    <property type="protein sequence ID" value="RMZ52891.1"/>
    <property type="molecule type" value="Genomic_DNA"/>
</dbReference>
<name>A0A3M7KQS9_AUXPR</name>
<dbReference type="Pfam" id="PF00294">
    <property type="entry name" value="PfkB"/>
    <property type="match status" value="1"/>
</dbReference>
<evidence type="ECO:0000313" key="5">
    <source>
        <dbReference type="EMBL" id="RMZ52891.1"/>
    </source>
</evidence>
<dbReference type="InterPro" id="IPR029056">
    <property type="entry name" value="Ribokinase-like"/>
</dbReference>
<feature type="domain" description="Carbohydrate kinase PfkB" evidence="4">
    <location>
        <begin position="72"/>
        <end position="342"/>
    </location>
</feature>
<keyword evidence="3" id="KW-0418">Kinase</keyword>
<dbReference type="CDD" id="cd01168">
    <property type="entry name" value="adenosine_kinase"/>
    <property type="match status" value="1"/>
</dbReference>
<dbReference type="PANTHER" id="PTHR43320">
    <property type="entry name" value="SUGAR KINASE"/>
    <property type="match status" value="1"/>
</dbReference>
<dbReference type="PANTHER" id="PTHR43320:SF1">
    <property type="entry name" value="OS01G0105900 PROTEIN"/>
    <property type="match status" value="1"/>
</dbReference>
<evidence type="ECO:0000313" key="6">
    <source>
        <dbReference type="Proteomes" id="UP000279271"/>
    </source>
</evidence>
<feature type="non-terminal residue" evidence="5">
    <location>
        <position position="603"/>
    </location>
</feature>
<accession>A0A3M7KQS9</accession>
<dbReference type="Pfam" id="PF03641">
    <property type="entry name" value="Lysine_decarbox"/>
    <property type="match status" value="1"/>
</dbReference>
<keyword evidence="2" id="KW-0808">Transferase</keyword>
<dbReference type="Gene3D" id="3.40.50.450">
    <property type="match status" value="1"/>
</dbReference>
<organism evidence="5 6">
    <name type="scientific">Auxenochlorella protothecoides</name>
    <name type="common">Green microalga</name>
    <name type="synonym">Chlorella protothecoides</name>
    <dbReference type="NCBI Taxonomy" id="3075"/>
    <lineage>
        <taxon>Eukaryota</taxon>
        <taxon>Viridiplantae</taxon>
        <taxon>Chlorophyta</taxon>
        <taxon>core chlorophytes</taxon>
        <taxon>Trebouxiophyceae</taxon>
        <taxon>Chlorellales</taxon>
        <taxon>Chlorellaceae</taxon>
        <taxon>Auxenochlorella</taxon>
    </lineage>
</organism>
<dbReference type="InterPro" id="IPR052700">
    <property type="entry name" value="Carb_kinase_PfkB-like"/>
</dbReference>
<gene>
    <name evidence="5" type="ORF">APUTEX25_001010</name>
</gene>
<sequence length="603" mass="62202">MGDRLGLALDLASSTPDGAASSGVEIVALQPIAIVDHLLTVSDEGSLRSLGVDDELGGSHRVTLEEVRRILAEAGEYYSRAGGSAANTTRGLAGFGVHARLVGARGQDEWGVLFSSSMGRAGVDVSRVLAKPVPTARCCILSAPGQRTMRTAIAGSAALDPGELDAGSCAGAGWLFASAYAAYIPGMLDAAVRAAQAAGARLALDLASFEVVRAFRPTLRALLESGAVALCFANEDEACEVVGERRGADEGGPLRGLAYLAAHCDTAVVTLGERGCVVRSRGSDVVHAQPACTGVRVVDATGAGDLFAAGFLYGTLRGAALPRCAEIGCMAGGAVVQTLGAEMTNATWEWLHSRLHGELAGAVVRDSAAAVQQELLACYALIERLGRGVVYYGSARLRRESPHWRTAVQLGEQVARLLGSTTWSGGGPGMMEAATEGALAAGGTVGGIKISREAGTSVRTAASYLPADAQVYCRFLAPRKVALVDCAVRPGEADRTAYVFLPGGLGTMDELFELLTLAQLGKLGSKHPVPIILCSYDGFYTPLMAWLKACDGSGVLKAAELGALLVADDNAGVLDALAQHYGLPRAPGAHASVRAAAEWMQDA</sequence>
<dbReference type="InterPro" id="IPR011611">
    <property type="entry name" value="PfkB_dom"/>
</dbReference>